<dbReference type="RefSeq" id="WP_206256155.1">
    <property type="nucleotide sequence ID" value="NZ_CP071060.1"/>
</dbReference>
<evidence type="ECO:0000259" key="2">
    <source>
        <dbReference type="Pfam" id="PF00149"/>
    </source>
</evidence>
<evidence type="ECO:0000259" key="3">
    <source>
        <dbReference type="Pfam" id="PF24406"/>
    </source>
</evidence>
<dbReference type="InterPro" id="IPR057123">
    <property type="entry name" value="STAND_NTPase4_dom"/>
</dbReference>
<dbReference type="Pfam" id="PF24406">
    <property type="entry name" value="nSTAND_NTPase4"/>
    <property type="match status" value="1"/>
</dbReference>
<dbReference type="Gene3D" id="3.40.50.300">
    <property type="entry name" value="P-loop containing nucleotide triphosphate hydrolases"/>
    <property type="match status" value="1"/>
</dbReference>
<evidence type="ECO:0000313" key="4">
    <source>
        <dbReference type="EMBL" id="QSI78786.1"/>
    </source>
</evidence>
<dbReference type="Pfam" id="PF00149">
    <property type="entry name" value="Metallophos"/>
    <property type="match status" value="1"/>
</dbReference>
<accession>A0ABX7MAL0</accession>
<feature type="compositionally biased region" description="Basic and acidic residues" evidence="1">
    <location>
        <begin position="781"/>
        <end position="810"/>
    </location>
</feature>
<dbReference type="Gene3D" id="3.60.21.10">
    <property type="match status" value="1"/>
</dbReference>
<dbReference type="SUPFAM" id="SSF56300">
    <property type="entry name" value="Metallo-dependent phosphatases"/>
    <property type="match status" value="1"/>
</dbReference>
<gene>
    <name evidence="4" type="ORF">JY500_09345</name>
</gene>
<protein>
    <submittedName>
        <fullName evidence="4">Metallophosphoesterase</fullName>
    </submittedName>
</protein>
<organism evidence="4 5">
    <name type="scientific">Niveibacterium microcysteis</name>
    <dbReference type="NCBI Taxonomy" id="2811415"/>
    <lineage>
        <taxon>Bacteria</taxon>
        <taxon>Pseudomonadati</taxon>
        <taxon>Pseudomonadota</taxon>
        <taxon>Betaproteobacteria</taxon>
        <taxon>Rhodocyclales</taxon>
        <taxon>Rhodocyclaceae</taxon>
        <taxon>Niveibacterium</taxon>
    </lineage>
</organism>
<feature type="region of interest" description="Disordered" evidence="1">
    <location>
        <begin position="781"/>
        <end position="813"/>
    </location>
</feature>
<dbReference type="Proteomes" id="UP000663570">
    <property type="component" value="Chromosome"/>
</dbReference>
<evidence type="ECO:0000256" key="1">
    <source>
        <dbReference type="SAM" id="MobiDB-lite"/>
    </source>
</evidence>
<dbReference type="EMBL" id="CP071060">
    <property type="protein sequence ID" value="QSI78786.1"/>
    <property type="molecule type" value="Genomic_DNA"/>
</dbReference>
<keyword evidence="5" id="KW-1185">Reference proteome</keyword>
<dbReference type="InterPro" id="IPR004843">
    <property type="entry name" value="Calcineurin-like_PHP"/>
</dbReference>
<sequence>MTIAILHLTDIHIKHADDAILSRSKQVAAAIKRHLEEASKVIFLLSGDIAQAGLKTEYDLAENFLTAIKSEIESEFHDKDIVFVIAPGNHDCDFSKANPVREAVLKSIEDSLPELPDDFIDICTSSQRNFEDFRERMSSDVPKSRADKLWQTYDVESEGKHIYFDVLNASWMSSRHEQQGGLIFPFERYEGLNAGDADLRICVLHHPYGWYSQKNQLKFRAFLQGLSDIIFTGHEHESNARVAEDLVNGECAYVEGSALFERGTGQSGFNVVVLDLANEQFQYVVYGWSRGRYEPTDTHNWREYRAMPKRASGEFDFSEAFQRELTDVGATLRHPSGRELALDDIYVFPDLDSRSEVRSERKRVTSALKPNSRQLVQQPKSGKSVLIEGEENAGKTRLLYQLARRYHLQGLVPIYLKGDRLRGGVTETQIDGFIRTALQLQYRLKAYESFLQLERDKKVLLLDDFDACRIKGEHRSHLLERLLARFSFAVVTVGEDYELSEMLSSSEMTVFSGFDTYRISPFGYQRRGELIRKWVALGATEETGRNELLRIEDHAAKLIEAARLQHVASTAPIFILSLLQGWASGLSTELQNSSFASYYHFLIVGALEKAKVSRDAMQSYIAACTHLSWFVKRHGIDRSITEFEFRRFVEDYSKTWTATNADKLLDVLVGARILNKEGDNISFAYPYAYYYFLGNYAKISIGTEEVRDYLQYCMQHLYVRECANTLLFLAHHTGTSAVLDHLVESLKRHFSNVAAATFSKDDVAKVRELVSAAPRLKYTEKRPEEYREDQAKWRDENDSGSDGLRDKPRTDAVGQDFPDEIVSLTKSIEIAGALLSHQFPNYTRDTKEVAIKELFDAAMRAVRTFFGIFEHGEAEQLVQAMVGRIAKKEDDTNRAKIEKQIRLVVGWGLRAIATGFVYRAGTILTAPELEDNVTAVIAANPTNANRLIRLARILSTPAPLPKVEIELLVKEESDNVCVMGVLQSLLLHRIYMYETKHSDRDWAFSVFELGGHSKAIELRHLNRPGNPK</sequence>
<reference evidence="4 5" key="1">
    <citation type="submission" date="2021-02" db="EMBL/GenBank/DDBJ databases">
        <title>Niveibacterium changnyeongensis HC41.</title>
        <authorList>
            <person name="Kang M."/>
        </authorList>
    </citation>
    <scope>NUCLEOTIDE SEQUENCE [LARGE SCALE GENOMIC DNA]</scope>
    <source>
        <strain evidence="4 5">HC41</strain>
    </source>
</reference>
<dbReference type="SUPFAM" id="SSF52540">
    <property type="entry name" value="P-loop containing nucleoside triphosphate hydrolases"/>
    <property type="match status" value="1"/>
</dbReference>
<feature type="domain" description="Calcineurin-like phosphoesterase" evidence="2">
    <location>
        <begin position="5"/>
        <end position="237"/>
    </location>
</feature>
<dbReference type="InterPro" id="IPR027417">
    <property type="entry name" value="P-loop_NTPase"/>
</dbReference>
<evidence type="ECO:0000313" key="5">
    <source>
        <dbReference type="Proteomes" id="UP000663570"/>
    </source>
</evidence>
<feature type="domain" description="STAND NTPase 4 small alpha/beta" evidence="3">
    <location>
        <begin position="639"/>
        <end position="693"/>
    </location>
</feature>
<dbReference type="InterPro" id="IPR029052">
    <property type="entry name" value="Metallo-depent_PP-like"/>
</dbReference>
<name>A0ABX7MAL0_9RHOO</name>
<proteinExistence type="predicted"/>